<dbReference type="SMART" id="SM00674">
    <property type="entry name" value="CENPB"/>
    <property type="match status" value="1"/>
</dbReference>
<dbReference type="Pfam" id="PF03184">
    <property type="entry name" value="DDE_1"/>
    <property type="match status" value="1"/>
</dbReference>
<feature type="compositionally biased region" description="Acidic residues" evidence="3">
    <location>
        <begin position="687"/>
        <end position="696"/>
    </location>
</feature>
<dbReference type="SUPFAM" id="SSF46689">
    <property type="entry name" value="Homeodomain-like"/>
    <property type="match status" value="1"/>
</dbReference>
<evidence type="ECO:0000313" key="6">
    <source>
        <dbReference type="EMBL" id="KAK3891711.1"/>
    </source>
</evidence>
<dbReference type="PROSITE" id="PS51029">
    <property type="entry name" value="MADF"/>
    <property type="match status" value="1"/>
</dbReference>
<comment type="caution">
    <text evidence="6">The sequence shown here is derived from an EMBL/GenBank/DDBJ whole genome shotgun (WGS) entry which is preliminary data.</text>
</comment>
<dbReference type="Gene3D" id="1.10.10.60">
    <property type="entry name" value="Homeodomain-like"/>
    <property type="match status" value="1"/>
</dbReference>
<dbReference type="PROSITE" id="PS51253">
    <property type="entry name" value="HTH_CENPB"/>
    <property type="match status" value="1"/>
</dbReference>
<evidence type="ECO:0000259" key="5">
    <source>
        <dbReference type="PROSITE" id="PS51253"/>
    </source>
</evidence>
<comment type="subcellular location">
    <subcellularLocation>
        <location evidence="1">Nucleus</location>
    </subcellularLocation>
</comment>
<dbReference type="PANTHER" id="PTHR19303">
    <property type="entry name" value="TRANSPOSON"/>
    <property type="match status" value="1"/>
</dbReference>
<feature type="compositionally biased region" description="Polar residues" evidence="3">
    <location>
        <begin position="659"/>
        <end position="672"/>
    </location>
</feature>
<dbReference type="InterPro" id="IPR006600">
    <property type="entry name" value="HTH_CenpB_DNA-bd_dom"/>
</dbReference>
<dbReference type="Proteomes" id="UP001286313">
    <property type="component" value="Unassembled WGS sequence"/>
</dbReference>
<gene>
    <name evidence="6" type="ORF">Pcinc_004420</name>
</gene>
<dbReference type="InterPro" id="IPR004875">
    <property type="entry name" value="DDE_SF_endonuclease_dom"/>
</dbReference>
<evidence type="ECO:0008006" key="8">
    <source>
        <dbReference type="Google" id="ProtNLM"/>
    </source>
</evidence>
<sequence>MSYSVKPASHTARCEEDDDSTQLDSQDFEGTDPAPCENPNKSKRTYHIIPEDKEVSVVEWYRDQEFLYNKKMRAYRDWDRKAKAWVDKALNLNVEVSTLQKWITNMRTRYAKLVQTKSGRGTRELTERDTWIKESFNFLRPHIVSEHYDIPRTTVQDIKKARGKLMAYDQTYGQTARRHARKTMAKPRNEELDQACLKWFRQLRGTGVFVRTTELKAAAEKFARHLNIPDFKASEGWVTRFKVRHGLSNKKTHGESLDAATENIDHFRDKLRLLIDCEGLSLNQVYNADETGLYFRSLPTNTLADEKEKCVPGRKLSKTRVSALCGANATGSHRLQPVVVGTAKNPRCLRGLMDRLPVIYYPSLKAWFNSDWFSDWFFNHAVKEIVRFQTETLGIPHDQVKALMLLDNAPAHPCERELVGENGRIRCLFLPPNTTSILQPMDQGIIAATKRLYRRKFLGEVMVVLEDDDEVAAEEDTRGARTLENMKKYTLKSAIFNWATAWKDVKTLTLENGWKRLLSGEEPVFDFEGLEATDFMNQLRNAGERVTEETIDNWLEGDEGDPSYQILTDEEIAAFVTATDEQLANEDVEEDEDLIPDIPKLKQVREAIDMPQTPATPSPQPSTSLDPEPQPSTSSAPVAPPRISPADSVASSIAIEIQSDASLTTPSPTPTQAPLADLVTISPPPEEGGDGEDMAM</sequence>
<evidence type="ECO:0000313" key="7">
    <source>
        <dbReference type="Proteomes" id="UP001286313"/>
    </source>
</evidence>
<feature type="region of interest" description="Disordered" evidence="3">
    <location>
        <begin position="1"/>
        <end position="43"/>
    </location>
</feature>
<organism evidence="6 7">
    <name type="scientific">Petrolisthes cinctipes</name>
    <name type="common">Flat porcelain crab</name>
    <dbReference type="NCBI Taxonomy" id="88211"/>
    <lineage>
        <taxon>Eukaryota</taxon>
        <taxon>Metazoa</taxon>
        <taxon>Ecdysozoa</taxon>
        <taxon>Arthropoda</taxon>
        <taxon>Crustacea</taxon>
        <taxon>Multicrustacea</taxon>
        <taxon>Malacostraca</taxon>
        <taxon>Eumalacostraca</taxon>
        <taxon>Eucarida</taxon>
        <taxon>Decapoda</taxon>
        <taxon>Pleocyemata</taxon>
        <taxon>Anomura</taxon>
        <taxon>Galatheoidea</taxon>
        <taxon>Porcellanidae</taxon>
        <taxon>Petrolisthes</taxon>
    </lineage>
</organism>
<feature type="compositionally biased region" description="Acidic residues" evidence="3">
    <location>
        <begin position="15"/>
        <end position="30"/>
    </location>
</feature>
<dbReference type="GO" id="GO:0003677">
    <property type="term" value="F:DNA binding"/>
    <property type="evidence" value="ECO:0007669"/>
    <property type="project" value="UniProtKB-KW"/>
</dbReference>
<feature type="domain" description="HTH CENPB-type" evidence="5">
    <location>
        <begin position="180"/>
        <end position="251"/>
    </location>
</feature>
<accession>A0AAE1L058</accession>
<dbReference type="PANTHER" id="PTHR19303:SF17">
    <property type="entry name" value="TIGGER TRANSPOSABLE ELEMENT-DERIVED PROTEIN 7"/>
    <property type="match status" value="1"/>
</dbReference>
<dbReference type="GO" id="GO:0005634">
    <property type="term" value="C:nucleus"/>
    <property type="evidence" value="ECO:0007669"/>
    <property type="project" value="UniProtKB-SubCell"/>
</dbReference>
<dbReference type="Pfam" id="PF10545">
    <property type="entry name" value="MADF_DNA_bdg"/>
    <property type="match status" value="1"/>
</dbReference>
<dbReference type="InterPro" id="IPR006578">
    <property type="entry name" value="MADF-dom"/>
</dbReference>
<dbReference type="AlphaFoldDB" id="A0AAE1L058"/>
<keyword evidence="7" id="KW-1185">Reference proteome</keyword>
<name>A0AAE1L058_PETCI</name>
<evidence type="ECO:0000256" key="1">
    <source>
        <dbReference type="ARBA" id="ARBA00004123"/>
    </source>
</evidence>
<protein>
    <recommendedName>
        <fullName evidence="8">HTH CENPB-type domain-containing protein</fullName>
    </recommendedName>
</protein>
<reference evidence="6" key="1">
    <citation type="submission" date="2023-10" db="EMBL/GenBank/DDBJ databases">
        <title>Genome assemblies of two species of porcelain crab, Petrolisthes cinctipes and Petrolisthes manimaculis (Anomura: Porcellanidae).</title>
        <authorList>
            <person name="Angst P."/>
        </authorList>
    </citation>
    <scope>NUCLEOTIDE SEQUENCE</scope>
    <source>
        <strain evidence="6">PB745_01</strain>
        <tissue evidence="6">Gill</tissue>
    </source>
</reference>
<feature type="domain" description="MADF" evidence="4">
    <location>
        <begin position="56"/>
        <end position="144"/>
    </location>
</feature>
<feature type="region of interest" description="Disordered" evidence="3">
    <location>
        <begin position="611"/>
        <end position="696"/>
    </location>
</feature>
<proteinExistence type="predicted"/>
<evidence type="ECO:0000256" key="3">
    <source>
        <dbReference type="SAM" id="MobiDB-lite"/>
    </source>
</evidence>
<evidence type="ECO:0000256" key="2">
    <source>
        <dbReference type="ARBA" id="ARBA00023125"/>
    </source>
</evidence>
<dbReference type="InterPro" id="IPR009057">
    <property type="entry name" value="Homeodomain-like_sf"/>
</dbReference>
<dbReference type="Pfam" id="PF03221">
    <property type="entry name" value="HTH_Tnp_Tc5"/>
    <property type="match status" value="1"/>
</dbReference>
<keyword evidence="2" id="KW-0238">DNA-binding</keyword>
<evidence type="ECO:0000259" key="4">
    <source>
        <dbReference type="PROSITE" id="PS51029"/>
    </source>
</evidence>
<dbReference type="InterPro" id="IPR050863">
    <property type="entry name" value="CenT-Element_Derived"/>
</dbReference>
<dbReference type="SMART" id="SM00595">
    <property type="entry name" value="MADF"/>
    <property type="match status" value="1"/>
</dbReference>
<dbReference type="EMBL" id="JAWQEG010000316">
    <property type="protein sequence ID" value="KAK3891711.1"/>
    <property type="molecule type" value="Genomic_DNA"/>
</dbReference>